<keyword evidence="1" id="KW-0472">Membrane</keyword>
<dbReference type="KEGG" id="mci:Mesci_0485"/>
<dbReference type="OrthoDB" id="9770600at2"/>
<dbReference type="PATRIC" id="fig|765698.3.peg.904"/>
<dbReference type="EMBL" id="CP002447">
    <property type="protein sequence ID" value="ADV09657.1"/>
    <property type="molecule type" value="Genomic_DNA"/>
</dbReference>
<feature type="transmembrane region" description="Helical" evidence="1">
    <location>
        <begin position="179"/>
        <end position="200"/>
    </location>
</feature>
<evidence type="ECO:0000313" key="3">
    <source>
        <dbReference type="Proteomes" id="UP000007471"/>
    </source>
</evidence>
<proteinExistence type="predicted"/>
<gene>
    <name evidence="2" type="ordered locus">Mesci_0485</name>
</gene>
<dbReference type="STRING" id="765698.Mesci_0485"/>
<keyword evidence="1" id="KW-1133">Transmembrane helix</keyword>
<organism evidence="2 3">
    <name type="scientific">Mesorhizobium ciceri biovar biserrulae (strain HAMBI 2942 / LMG 23838 / WSM1271)</name>
    <dbReference type="NCBI Taxonomy" id="765698"/>
    <lineage>
        <taxon>Bacteria</taxon>
        <taxon>Pseudomonadati</taxon>
        <taxon>Pseudomonadota</taxon>
        <taxon>Alphaproteobacteria</taxon>
        <taxon>Hyphomicrobiales</taxon>
        <taxon>Phyllobacteriaceae</taxon>
        <taxon>Mesorhizobium</taxon>
    </lineage>
</organism>
<feature type="transmembrane region" description="Helical" evidence="1">
    <location>
        <begin position="58"/>
        <end position="78"/>
    </location>
</feature>
<feature type="transmembrane region" description="Helical" evidence="1">
    <location>
        <begin position="256"/>
        <end position="275"/>
    </location>
</feature>
<dbReference type="AlphaFoldDB" id="E8TBH4"/>
<keyword evidence="1" id="KW-0812">Transmembrane</keyword>
<evidence type="ECO:0000313" key="2">
    <source>
        <dbReference type="EMBL" id="ADV09657.1"/>
    </source>
</evidence>
<name>E8TBH4_MESCW</name>
<evidence type="ECO:0000256" key="1">
    <source>
        <dbReference type="SAM" id="Phobius"/>
    </source>
</evidence>
<dbReference type="HOGENOM" id="CLU_831222_0_0_5"/>
<reference evidence="3" key="1">
    <citation type="submission" date="2011-01" db="EMBL/GenBank/DDBJ databases">
        <title>Complete sequence of chromosome of Mesorhizobium ciceri bv. biserrulae WSM1271.</title>
        <authorList>
            <person name="Lucas S."/>
            <person name="Copeland A."/>
            <person name="Lapidus A."/>
            <person name="Cheng J.-F."/>
            <person name="Goodwin L."/>
            <person name="Pitluck S."/>
            <person name="Teshima H."/>
            <person name="Detter J.C."/>
            <person name="Han C."/>
            <person name="Tapia R."/>
            <person name="Land M."/>
            <person name="Hauser L."/>
            <person name="Kyrpides N."/>
            <person name="Ivanova N."/>
            <person name="Nandasena K."/>
            <person name="Reeve W.G."/>
            <person name="Howieson J.G."/>
            <person name="O'Hara G."/>
            <person name="Tiwari R.P."/>
            <person name="Woyke T."/>
        </authorList>
    </citation>
    <scope>NUCLEOTIDE SEQUENCE [LARGE SCALE GENOMIC DNA]</scope>
    <source>
        <strain evidence="3">HAMBI 2942 / LMG 23838 / WSM1271</strain>
    </source>
</reference>
<dbReference type="RefSeq" id="WP_013528353.1">
    <property type="nucleotide sequence ID" value="NC_014923.1"/>
</dbReference>
<feature type="transmembrane region" description="Helical" evidence="1">
    <location>
        <begin position="84"/>
        <end position="101"/>
    </location>
</feature>
<feature type="transmembrane region" description="Helical" evidence="1">
    <location>
        <begin position="281"/>
        <end position="304"/>
    </location>
</feature>
<sequence length="404" mass="43711">MISAETLDKAVAKGLISQTLRDQLEAMERAVALAPEARRADDESDEENLRLVGGGNDLFVTVGTVLLSAGFFFVLTTLLPGQTFWIAGILAVFAWGLAEIVTRQHRMKLSSSVLALIFMAAILAALALQVEASFGIRKPETIWQLLALRQTASRAGYLFLGGGIIAAAIYFWRFRVPIIAGTIAIAFTLLAFLQTAIILYDSVTTGAIAPPRLEDVPELLRAALYMPLICGLIVFATGVAFDIYDRDRRKIWSDCAFWLHVVSAPMLVHPLFIMATGQNVVFGHIAPDANATIMLTILILGFLCRAGHRPPFASGSYIGLLRLAGHLLSGEFRLRFDGHPAFCLDPGRCWRADYSVRGRLAAYPADCGQPHLAGGRDPPAAAAEGVTGLCDDRDGDAKRGGMNR</sequence>
<protein>
    <submittedName>
        <fullName evidence="2">Uncharacterized protein</fullName>
    </submittedName>
</protein>
<feature type="transmembrane region" description="Helical" evidence="1">
    <location>
        <begin position="113"/>
        <end position="135"/>
    </location>
</feature>
<feature type="transmembrane region" description="Helical" evidence="1">
    <location>
        <begin position="220"/>
        <end position="244"/>
    </location>
</feature>
<feature type="transmembrane region" description="Helical" evidence="1">
    <location>
        <begin position="155"/>
        <end position="172"/>
    </location>
</feature>
<dbReference type="Proteomes" id="UP000007471">
    <property type="component" value="Chromosome"/>
</dbReference>
<accession>E8TBH4</accession>